<name>A0A543E4Q2_9FLAO</name>
<gene>
    <name evidence="1" type="ORF">FB551_4460</name>
</gene>
<comment type="caution">
    <text evidence="1">The sequence shown here is derived from an EMBL/GenBank/DDBJ whole genome shotgun (WGS) entry which is preliminary data.</text>
</comment>
<protein>
    <submittedName>
        <fullName evidence="1">Uncharacterized protein</fullName>
    </submittedName>
</protein>
<organism evidence="1 2">
    <name type="scientific">Chryseobacterium aquifrigidense</name>
    <dbReference type="NCBI Taxonomy" id="558021"/>
    <lineage>
        <taxon>Bacteria</taxon>
        <taxon>Pseudomonadati</taxon>
        <taxon>Bacteroidota</taxon>
        <taxon>Flavobacteriia</taxon>
        <taxon>Flavobacteriales</taxon>
        <taxon>Weeksellaceae</taxon>
        <taxon>Chryseobacterium group</taxon>
        <taxon>Chryseobacterium</taxon>
    </lineage>
</organism>
<evidence type="ECO:0000313" key="2">
    <source>
        <dbReference type="Proteomes" id="UP000316437"/>
    </source>
</evidence>
<keyword evidence="2" id="KW-1185">Reference proteome</keyword>
<dbReference type="Proteomes" id="UP000316437">
    <property type="component" value="Unassembled WGS sequence"/>
</dbReference>
<reference evidence="1 2" key="1">
    <citation type="submission" date="2019-06" db="EMBL/GenBank/DDBJ databases">
        <title>Sorghum-associated microbial communities from plants grown in Nebraska, USA.</title>
        <authorList>
            <person name="Schachtman D."/>
        </authorList>
    </citation>
    <scope>NUCLEOTIDE SEQUENCE [LARGE SCALE GENOMIC DNA]</scope>
    <source>
        <strain evidence="1 2">110</strain>
    </source>
</reference>
<dbReference type="EMBL" id="VFPD01000004">
    <property type="protein sequence ID" value="TQM16577.1"/>
    <property type="molecule type" value="Genomic_DNA"/>
</dbReference>
<dbReference type="AlphaFoldDB" id="A0A543E4Q2"/>
<evidence type="ECO:0000313" key="1">
    <source>
        <dbReference type="EMBL" id="TQM16577.1"/>
    </source>
</evidence>
<sequence>MKNLKKLERENLKAVLGGGFTCLGNLYLVEANGYYACCTKPDVDPCNSSAFCLTPVGMCDTGIPA</sequence>
<dbReference type="RefSeq" id="WP_047428785.1">
    <property type="nucleotide sequence ID" value="NZ_VFPD01000004.1"/>
</dbReference>
<dbReference type="NCBIfam" id="NF047798">
    <property type="entry name" value="leader_Chryseo"/>
    <property type="match status" value="1"/>
</dbReference>
<accession>A0A543E4Q2</accession>
<proteinExistence type="predicted"/>
<dbReference type="InterPro" id="IPR058074">
    <property type="entry name" value="Bacteriocin-like"/>
</dbReference>